<feature type="transmembrane region" description="Helical" evidence="1">
    <location>
        <begin position="200"/>
        <end position="221"/>
    </location>
</feature>
<comment type="caution">
    <text evidence="2">The sequence shown here is derived from an EMBL/GenBank/DDBJ whole genome shotgun (WGS) entry which is preliminary data.</text>
</comment>
<name>A0ABU2BXK2_9ACTN</name>
<evidence type="ECO:0000256" key="1">
    <source>
        <dbReference type="SAM" id="Phobius"/>
    </source>
</evidence>
<accession>A0ABU2BXK2</accession>
<gene>
    <name evidence="2" type="ORF">J2S63_002691</name>
</gene>
<feature type="transmembrane region" description="Helical" evidence="1">
    <location>
        <begin position="146"/>
        <end position="168"/>
    </location>
</feature>
<evidence type="ECO:0000313" key="2">
    <source>
        <dbReference type="EMBL" id="MDR7363138.1"/>
    </source>
</evidence>
<organism evidence="2 3">
    <name type="scientific">Nocardioides marmoribigeumensis</name>
    <dbReference type="NCBI Taxonomy" id="433649"/>
    <lineage>
        <taxon>Bacteria</taxon>
        <taxon>Bacillati</taxon>
        <taxon>Actinomycetota</taxon>
        <taxon>Actinomycetes</taxon>
        <taxon>Propionibacteriales</taxon>
        <taxon>Nocardioidaceae</taxon>
        <taxon>Nocardioides</taxon>
    </lineage>
</organism>
<feature type="transmembrane region" description="Helical" evidence="1">
    <location>
        <begin position="65"/>
        <end position="90"/>
    </location>
</feature>
<dbReference type="EMBL" id="JAVDYG010000001">
    <property type="protein sequence ID" value="MDR7363138.1"/>
    <property type="molecule type" value="Genomic_DNA"/>
</dbReference>
<evidence type="ECO:0000313" key="3">
    <source>
        <dbReference type="Proteomes" id="UP001183648"/>
    </source>
</evidence>
<feature type="transmembrane region" description="Helical" evidence="1">
    <location>
        <begin position="175"/>
        <end position="194"/>
    </location>
</feature>
<keyword evidence="1" id="KW-0472">Membrane</keyword>
<feature type="transmembrane region" description="Helical" evidence="1">
    <location>
        <begin position="21"/>
        <end position="45"/>
    </location>
</feature>
<sequence length="237" mass="24326">MLNEPQVLSRTSRVDADASPTHRMVTAAALAGTAALIGIGGLIAPPNDGQAAGLYDAASSAPGRLTVEAVVITISSILLVVGVIGAARVVRGRGRRLAWAAALFGVMGALGHVAYATFSLITIKIVDASPSRAAALETLDSINSDAAIGLLVMPLIVAYALSVVLLPIAFYRRRLAPLWVVGLAGTAFVLEVVAPGDVPAAAAVKYALAVATAAALAWRIAQLSDTEWRNPETIGWT</sequence>
<dbReference type="Proteomes" id="UP001183648">
    <property type="component" value="Unassembled WGS sequence"/>
</dbReference>
<keyword evidence="1" id="KW-0812">Transmembrane</keyword>
<feature type="transmembrane region" description="Helical" evidence="1">
    <location>
        <begin position="97"/>
        <end position="126"/>
    </location>
</feature>
<evidence type="ECO:0008006" key="4">
    <source>
        <dbReference type="Google" id="ProtNLM"/>
    </source>
</evidence>
<proteinExistence type="predicted"/>
<dbReference type="RefSeq" id="WP_310303129.1">
    <property type="nucleotide sequence ID" value="NZ_BAAAPS010000010.1"/>
</dbReference>
<protein>
    <recommendedName>
        <fullName evidence="4">DUF4386 family protein</fullName>
    </recommendedName>
</protein>
<reference evidence="2 3" key="1">
    <citation type="submission" date="2023-07" db="EMBL/GenBank/DDBJ databases">
        <title>Sequencing the genomes of 1000 actinobacteria strains.</title>
        <authorList>
            <person name="Klenk H.-P."/>
        </authorList>
    </citation>
    <scope>NUCLEOTIDE SEQUENCE [LARGE SCALE GENOMIC DNA]</scope>
    <source>
        <strain evidence="2 3">DSM 19426</strain>
    </source>
</reference>
<keyword evidence="3" id="KW-1185">Reference proteome</keyword>
<keyword evidence="1" id="KW-1133">Transmembrane helix</keyword>